<feature type="compositionally biased region" description="Low complexity" evidence="9">
    <location>
        <begin position="377"/>
        <end position="398"/>
    </location>
</feature>
<feature type="compositionally biased region" description="Low complexity" evidence="9">
    <location>
        <begin position="532"/>
        <end position="544"/>
    </location>
</feature>
<evidence type="ECO:0000256" key="1">
    <source>
        <dbReference type="ARBA" id="ARBA00012513"/>
    </source>
</evidence>
<evidence type="ECO:0000259" key="10">
    <source>
        <dbReference type="PROSITE" id="PS50011"/>
    </source>
</evidence>
<dbReference type="PANTHER" id="PTHR22967">
    <property type="entry name" value="SERINE/THREONINE PROTEIN KINASE"/>
    <property type="match status" value="1"/>
</dbReference>
<dbReference type="GO" id="GO:2000369">
    <property type="term" value="P:regulation of clathrin-dependent endocytosis"/>
    <property type="evidence" value="ECO:0007669"/>
    <property type="project" value="TreeGrafter"/>
</dbReference>
<name>A0A564YA30_HYMDI</name>
<feature type="domain" description="Protein kinase" evidence="10">
    <location>
        <begin position="53"/>
        <end position="331"/>
    </location>
</feature>
<evidence type="ECO:0000256" key="6">
    <source>
        <dbReference type="ARBA" id="ARBA00022840"/>
    </source>
</evidence>
<evidence type="ECO:0000256" key="7">
    <source>
        <dbReference type="ARBA" id="ARBA00047899"/>
    </source>
</evidence>
<feature type="region of interest" description="Disordered" evidence="9">
    <location>
        <begin position="526"/>
        <end position="555"/>
    </location>
</feature>
<reference evidence="11 12" key="1">
    <citation type="submission" date="2019-07" db="EMBL/GenBank/DDBJ databases">
        <authorList>
            <person name="Jastrzebski P J."/>
            <person name="Paukszto L."/>
            <person name="Jastrzebski P J."/>
        </authorList>
    </citation>
    <scope>NUCLEOTIDE SEQUENCE [LARGE SCALE GENOMIC DNA]</scope>
    <source>
        <strain evidence="11 12">WMS-il1</strain>
    </source>
</reference>
<evidence type="ECO:0000256" key="4">
    <source>
        <dbReference type="ARBA" id="ARBA00022741"/>
    </source>
</evidence>
<keyword evidence="6" id="KW-0067">ATP-binding</keyword>
<feature type="compositionally biased region" description="Polar residues" evidence="9">
    <location>
        <begin position="485"/>
        <end position="500"/>
    </location>
</feature>
<dbReference type="GO" id="GO:0035612">
    <property type="term" value="F:AP-2 adaptor complex binding"/>
    <property type="evidence" value="ECO:0007669"/>
    <property type="project" value="TreeGrafter"/>
</dbReference>
<comment type="catalytic activity">
    <reaction evidence="7">
        <text>L-threonyl-[protein] + ATP = O-phospho-L-threonyl-[protein] + ADP + H(+)</text>
        <dbReference type="Rhea" id="RHEA:46608"/>
        <dbReference type="Rhea" id="RHEA-COMP:11060"/>
        <dbReference type="Rhea" id="RHEA-COMP:11605"/>
        <dbReference type="ChEBI" id="CHEBI:15378"/>
        <dbReference type="ChEBI" id="CHEBI:30013"/>
        <dbReference type="ChEBI" id="CHEBI:30616"/>
        <dbReference type="ChEBI" id="CHEBI:61977"/>
        <dbReference type="ChEBI" id="CHEBI:456216"/>
        <dbReference type="EC" id="2.7.11.1"/>
    </reaction>
</comment>
<feature type="region of interest" description="Disordered" evidence="9">
    <location>
        <begin position="485"/>
        <end position="506"/>
    </location>
</feature>
<dbReference type="PROSITE" id="PS50011">
    <property type="entry name" value="PROTEIN_KINASE_DOM"/>
    <property type="match status" value="1"/>
</dbReference>
<keyword evidence="12" id="KW-1185">Reference proteome</keyword>
<comment type="catalytic activity">
    <reaction evidence="8">
        <text>L-seryl-[protein] + ATP = O-phospho-L-seryl-[protein] + ADP + H(+)</text>
        <dbReference type="Rhea" id="RHEA:17989"/>
        <dbReference type="Rhea" id="RHEA-COMP:9863"/>
        <dbReference type="Rhea" id="RHEA-COMP:11604"/>
        <dbReference type="ChEBI" id="CHEBI:15378"/>
        <dbReference type="ChEBI" id="CHEBI:29999"/>
        <dbReference type="ChEBI" id="CHEBI:30616"/>
        <dbReference type="ChEBI" id="CHEBI:83421"/>
        <dbReference type="ChEBI" id="CHEBI:456216"/>
        <dbReference type="EC" id="2.7.11.1"/>
    </reaction>
</comment>
<keyword evidence="4" id="KW-0547">Nucleotide-binding</keyword>
<dbReference type="GO" id="GO:0005524">
    <property type="term" value="F:ATP binding"/>
    <property type="evidence" value="ECO:0007669"/>
    <property type="project" value="UniProtKB-KW"/>
</dbReference>
<dbReference type="SUPFAM" id="SSF56112">
    <property type="entry name" value="Protein kinase-like (PK-like)"/>
    <property type="match status" value="1"/>
</dbReference>
<dbReference type="InterPro" id="IPR011009">
    <property type="entry name" value="Kinase-like_dom_sf"/>
</dbReference>
<proteinExistence type="predicted"/>
<dbReference type="GO" id="GO:0004674">
    <property type="term" value="F:protein serine/threonine kinase activity"/>
    <property type="evidence" value="ECO:0007669"/>
    <property type="project" value="UniProtKB-KW"/>
</dbReference>
<feature type="compositionally biased region" description="Basic and acidic residues" evidence="9">
    <location>
        <begin position="546"/>
        <end position="555"/>
    </location>
</feature>
<evidence type="ECO:0000256" key="9">
    <source>
        <dbReference type="SAM" id="MobiDB-lite"/>
    </source>
</evidence>
<dbReference type="PROSITE" id="PS00108">
    <property type="entry name" value="PROTEIN_KINASE_ST"/>
    <property type="match status" value="1"/>
</dbReference>
<dbReference type="Pfam" id="PF00069">
    <property type="entry name" value="Pkinase"/>
    <property type="match status" value="1"/>
</dbReference>
<dbReference type="Gene3D" id="1.10.510.10">
    <property type="entry name" value="Transferase(Phosphotransferase) domain 1"/>
    <property type="match status" value="1"/>
</dbReference>
<dbReference type="Proteomes" id="UP000321570">
    <property type="component" value="Unassembled WGS sequence"/>
</dbReference>
<dbReference type="InterPro" id="IPR000719">
    <property type="entry name" value="Prot_kinase_dom"/>
</dbReference>
<sequence length="555" mass="60281">MRKILALLSHSDAEFGGTQHGFLSTDNSQGGGNGSNSSGLLPGKQVSIENCRYTIDAIIAEGGFGIVYQVHSSDGRQFALKRTLVNNAVDLANMKREITIVSSLMHKNIISYVASKVTEKEPEIHEIMLLTAYYPSSVSQVLAERQHKGLRFLEVEVLRILADVCEAVSRLHHCETPIIHRDLKIENLLIDHRKNIVLCDFGSATSRILHPAKHGTLRCQEEIEKYTTLAYRAPEMADLYSGVALGPPVDIWALGCVLYGLCFFALPFGPGSALAIQTGRYTVPTSALTSYSPQLLKLLHYMLTISAAERPDIYQVSALVFSLLGRPNPVLNVNSTNVPDWQSLSLPPTDLINVPSKTPITLHVEPRAESASSPVRPAISSTLSTPSISKSTSISPSIARRRPRASGVMSPLSSEGLPILAKPPNPPRQSNPSNNNQLEPVVETPQTIPSIDESPKPTPTGRVSGHRRGLSEASALLLKASNVRQTNSLGDLQPTPNAFESRSPEAKNDIDMDLFGAAFDAIRNQGRAAGKSRSNNSYRNSSDSGQFKDDTQRSN</sequence>
<keyword evidence="3" id="KW-0808">Transferase</keyword>
<dbReference type="PANTHER" id="PTHR22967:SF57">
    <property type="entry name" value="AUXILIN, ISOFORM A-RELATED"/>
    <property type="match status" value="1"/>
</dbReference>
<dbReference type="GO" id="GO:0005737">
    <property type="term" value="C:cytoplasm"/>
    <property type="evidence" value="ECO:0007669"/>
    <property type="project" value="TreeGrafter"/>
</dbReference>
<keyword evidence="5" id="KW-0418">Kinase</keyword>
<evidence type="ECO:0000313" key="11">
    <source>
        <dbReference type="EMBL" id="VUZ44145.1"/>
    </source>
</evidence>
<gene>
    <name evidence="11" type="ORF">WMSIL1_LOCUS4470</name>
</gene>
<keyword evidence="2" id="KW-0723">Serine/threonine-protein kinase</keyword>
<organism evidence="11 12">
    <name type="scientific">Hymenolepis diminuta</name>
    <name type="common">Rat tapeworm</name>
    <dbReference type="NCBI Taxonomy" id="6216"/>
    <lineage>
        <taxon>Eukaryota</taxon>
        <taxon>Metazoa</taxon>
        <taxon>Spiralia</taxon>
        <taxon>Lophotrochozoa</taxon>
        <taxon>Platyhelminthes</taxon>
        <taxon>Cestoda</taxon>
        <taxon>Eucestoda</taxon>
        <taxon>Cyclophyllidea</taxon>
        <taxon>Hymenolepididae</taxon>
        <taxon>Hymenolepis</taxon>
    </lineage>
</organism>
<dbReference type="AlphaFoldDB" id="A0A564YA30"/>
<dbReference type="GO" id="GO:0045747">
    <property type="term" value="P:positive regulation of Notch signaling pathway"/>
    <property type="evidence" value="ECO:0007669"/>
    <property type="project" value="TreeGrafter"/>
</dbReference>
<accession>A0A564YA30</accession>
<feature type="region of interest" description="Disordered" evidence="9">
    <location>
        <begin position="19"/>
        <end position="41"/>
    </location>
</feature>
<protein>
    <recommendedName>
        <fullName evidence="1">non-specific serine/threonine protein kinase</fullName>
        <ecNumber evidence="1">2.7.11.1</ecNumber>
    </recommendedName>
</protein>
<evidence type="ECO:0000256" key="3">
    <source>
        <dbReference type="ARBA" id="ARBA00022679"/>
    </source>
</evidence>
<dbReference type="EC" id="2.7.11.1" evidence="1"/>
<evidence type="ECO:0000256" key="5">
    <source>
        <dbReference type="ARBA" id="ARBA00022777"/>
    </source>
</evidence>
<evidence type="ECO:0000256" key="8">
    <source>
        <dbReference type="ARBA" id="ARBA00048679"/>
    </source>
</evidence>
<dbReference type="EMBL" id="CABIJS010000123">
    <property type="protein sequence ID" value="VUZ44145.1"/>
    <property type="molecule type" value="Genomic_DNA"/>
</dbReference>
<evidence type="ECO:0000313" key="12">
    <source>
        <dbReference type="Proteomes" id="UP000321570"/>
    </source>
</evidence>
<dbReference type="SMART" id="SM00220">
    <property type="entry name" value="S_TKc"/>
    <property type="match status" value="1"/>
</dbReference>
<evidence type="ECO:0000256" key="2">
    <source>
        <dbReference type="ARBA" id="ARBA00022527"/>
    </source>
</evidence>
<feature type="region of interest" description="Disordered" evidence="9">
    <location>
        <begin position="364"/>
        <end position="469"/>
    </location>
</feature>
<dbReference type="InterPro" id="IPR008271">
    <property type="entry name" value="Ser/Thr_kinase_AS"/>
</dbReference>